<gene>
    <name evidence="3" type="ORF">GJV82_15745</name>
</gene>
<feature type="transmembrane region" description="Helical" evidence="2">
    <location>
        <begin position="314"/>
        <end position="333"/>
    </location>
</feature>
<dbReference type="Proteomes" id="UP000440668">
    <property type="component" value="Unassembled WGS sequence"/>
</dbReference>
<dbReference type="PANTHER" id="PTHR37422:SF13">
    <property type="entry name" value="LIPOPOLYSACCHARIDE BIOSYNTHESIS PROTEIN PA4999-RELATED"/>
    <property type="match status" value="1"/>
</dbReference>
<organism evidence="3 4">
    <name type="scientific">Cellulosimicrobium composti</name>
    <dbReference type="NCBI Taxonomy" id="2672572"/>
    <lineage>
        <taxon>Bacteria</taxon>
        <taxon>Bacillati</taxon>
        <taxon>Actinomycetota</taxon>
        <taxon>Actinomycetes</taxon>
        <taxon>Micrococcales</taxon>
        <taxon>Promicromonosporaceae</taxon>
        <taxon>Cellulosimicrobium</taxon>
    </lineage>
</organism>
<keyword evidence="2" id="KW-1133">Transmembrane helix</keyword>
<feature type="region of interest" description="Disordered" evidence="1">
    <location>
        <begin position="392"/>
        <end position="432"/>
    </location>
</feature>
<dbReference type="RefSeq" id="WP_155099882.1">
    <property type="nucleotide sequence ID" value="NZ_WMKA01000046.1"/>
</dbReference>
<evidence type="ECO:0008006" key="5">
    <source>
        <dbReference type="Google" id="ProtNLM"/>
    </source>
</evidence>
<accession>A0A6N7ZMJ2</accession>
<feature type="transmembrane region" description="Helical" evidence="2">
    <location>
        <begin position="221"/>
        <end position="240"/>
    </location>
</feature>
<feature type="transmembrane region" description="Helical" evidence="2">
    <location>
        <begin position="153"/>
        <end position="172"/>
    </location>
</feature>
<proteinExistence type="predicted"/>
<evidence type="ECO:0000256" key="2">
    <source>
        <dbReference type="SAM" id="Phobius"/>
    </source>
</evidence>
<dbReference type="PANTHER" id="PTHR37422">
    <property type="entry name" value="TEICHURONIC ACID BIOSYNTHESIS PROTEIN TUAE"/>
    <property type="match status" value="1"/>
</dbReference>
<feature type="compositionally biased region" description="Low complexity" evidence="1">
    <location>
        <begin position="398"/>
        <end position="423"/>
    </location>
</feature>
<feature type="transmembrane region" description="Helical" evidence="2">
    <location>
        <begin position="50"/>
        <end position="69"/>
    </location>
</feature>
<reference evidence="3 4" key="1">
    <citation type="submission" date="2019-11" db="EMBL/GenBank/DDBJ databases">
        <title>Cellulosimicrobium composti sp. nov. isolated from a compost.</title>
        <authorList>
            <person name="Yang Y."/>
        </authorList>
    </citation>
    <scope>NUCLEOTIDE SEQUENCE [LARGE SCALE GENOMIC DNA]</scope>
    <source>
        <strain evidence="3 4">BIT-GX5</strain>
    </source>
</reference>
<evidence type="ECO:0000313" key="4">
    <source>
        <dbReference type="Proteomes" id="UP000440668"/>
    </source>
</evidence>
<protein>
    <recommendedName>
        <fullName evidence="5">O-antigen ligase domain-containing protein</fullName>
    </recommendedName>
</protein>
<feature type="transmembrane region" description="Helical" evidence="2">
    <location>
        <begin position="345"/>
        <end position="364"/>
    </location>
</feature>
<feature type="transmembrane region" description="Helical" evidence="2">
    <location>
        <begin position="192"/>
        <end position="214"/>
    </location>
</feature>
<dbReference type="AlphaFoldDB" id="A0A6N7ZMJ2"/>
<sequence length="432" mass="43594">MLRASAVVLAAVLPLSWGLSPALRLAWTAAVVGALLGLLLTGRARLGPGSGVWLAATYLAGVATVVSAAHAVDRATHVQNGVLLVAVWGLAPPVLRWAAGSRPDLLRAAATGLVLGQTASSLVAVAQSVTGGAVLGSAAELGRAPGLAGHSNVLGLLAAVAIVLCLGDLRTARTVRRRAALALLVAANAGGLLASASMTALAALALGSLVLAVALRVRLRWVVLAVASLAALVTALASLAPGAGSFRTPAERLLQVTGQTDQISTMATRLETVQAAWEGIRRDALVGVGLDDASGVTSIVLDGETLTHDLPLRAWYQGGLALVLAVVLVYLHVARGLVLAMRRCVAATEAAVLGVMLSFALTSATLQQPYFWLVATAASASLSASRARLRARDEPRGAARPAVRTAPAVGAPAPGALRPPVLVGADPSARSV</sequence>
<comment type="caution">
    <text evidence="3">The sequence shown here is derived from an EMBL/GenBank/DDBJ whole genome shotgun (WGS) entry which is preliminary data.</text>
</comment>
<evidence type="ECO:0000256" key="1">
    <source>
        <dbReference type="SAM" id="MobiDB-lite"/>
    </source>
</evidence>
<dbReference type="EMBL" id="WMKA01000046">
    <property type="protein sequence ID" value="MTG90378.1"/>
    <property type="molecule type" value="Genomic_DNA"/>
</dbReference>
<name>A0A6N7ZMJ2_9MICO</name>
<dbReference type="InterPro" id="IPR051533">
    <property type="entry name" value="WaaL-like"/>
</dbReference>
<feature type="transmembrane region" description="Helical" evidence="2">
    <location>
        <begin position="81"/>
        <end position="99"/>
    </location>
</feature>
<evidence type="ECO:0000313" key="3">
    <source>
        <dbReference type="EMBL" id="MTG90378.1"/>
    </source>
</evidence>
<keyword evidence="2" id="KW-0472">Membrane</keyword>
<feature type="transmembrane region" description="Helical" evidence="2">
    <location>
        <begin position="119"/>
        <end position="141"/>
    </location>
</feature>
<keyword evidence="2" id="KW-0812">Transmembrane</keyword>